<sequence length="166" mass="18471">MCVGTDYNQRAQGEPWTPYIHWSESERCRARGRSGSVGVGVGVGGETGRDCPGGKVKRPCMLVTATGGRMHDQGRVRLPRAQTRNRQSRQGGSLAQNKEIKKTPWTDAKKQASRSLARKSSIHKKRGMTAHTHTKKRQANKGADVRSHLETEEDHQQQTQLFKGKV</sequence>
<feature type="compositionally biased region" description="Basic residues" evidence="1">
    <location>
        <begin position="116"/>
        <end position="139"/>
    </location>
</feature>
<name>A0ABR3V459_9PEZI</name>
<comment type="caution">
    <text evidence="2">The sequence shown here is derived from an EMBL/GenBank/DDBJ whole genome shotgun (WGS) entry which is preliminary data.</text>
</comment>
<evidence type="ECO:0000313" key="2">
    <source>
        <dbReference type="EMBL" id="KAL1836525.1"/>
    </source>
</evidence>
<reference evidence="2 3" key="1">
    <citation type="journal article" date="2024" name="Commun. Biol.">
        <title>Comparative genomic analysis of thermophilic fungi reveals convergent evolutionary adaptations and gene losses.</title>
        <authorList>
            <person name="Steindorff A.S."/>
            <person name="Aguilar-Pontes M.V."/>
            <person name="Robinson A.J."/>
            <person name="Andreopoulos B."/>
            <person name="LaButti K."/>
            <person name="Kuo A."/>
            <person name="Mondo S."/>
            <person name="Riley R."/>
            <person name="Otillar R."/>
            <person name="Haridas S."/>
            <person name="Lipzen A."/>
            <person name="Grimwood J."/>
            <person name="Schmutz J."/>
            <person name="Clum A."/>
            <person name="Reid I.D."/>
            <person name="Moisan M.C."/>
            <person name="Butler G."/>
            <person name="Nguyen T.T.M."/>
            <person name="Dewar K."/>
            <person name="Conant G."/>
            <person name="Drula E."/>
            <person name="Henrissat B."/>
            <person name="Hansel C."/>
            <person name="Singer S."/>
            <person name="Hutchinson M.I."/>
            <person name="de Vries R.P."/>
            <person name="Natvig D.O."/>
            <person name="Powell A.J."/>
            <person name="Tsang A."/>
            <person name="Grigoriev I.V."/>
        </authorList>
    </citation>
    <scope>NUCLEOTIDE SEQUENCE [LARGE SCALE GENOMIC DNA]</scope>
    <source>
        <strain evidence="2 3">ATCC 24622</strain>
    </source>
</reference>
<keyword evidence="3" id="KW-1185">Reference proteome</keyword>
<organism evidence="2 3">
    <name type="scientific">Phialemonium thermophilum</name>
    <dbReference type="NCBI Taxonomy" id="223376"/>
    <lineage>
        <taxon>Eukaryota</taxon>
        <taxon>Fungi</taxon>
        <taxon>Dikarya</taxon>
        <taxon>Ascomycota</taxon>
        <taxon>Pezizomycotina</taxon>
        <taxon>Sordariomycetes</taxon>
        <taxon>Sordariomycetidae</taxon>
        <taxon>Cephalothecales</taxon>
        <taxon>Cephalothecaceae</taxon>
        <taxon>Phialemonium</taxon>
    </lineage>
</organism>
<feature type="compositionally biased region" description="Polar residues" evidence="1">
    <location>
        <begin position="82"/>
        <end position="96"/>
    </location>
</feature>
<accession>A0ABR3V459</accession>
<protein>
    <submittedName>
        <fullName evidence="2">Uncharacterized protein</fullName>
    </submittedName>
</protein>
<evidence type="ECO:0000313" key="3">
    <source>
        <dbReference type="Proteomes" id="UP001586593"/>
    </source>
</evidence>
<feature type="region of interest" description="Disordered" evidence="1">
    <location>
        <begin position="66"/>
        <end position="166"/>
    </location>
</feature>
<feature type="compositionally biased region" description="Basic and acidic residues" evidence="1">
    <location>
        <begin position="98"/>
        <end position="110"/>
    </location>
</feature>
<feature type="compositionally biased region" description="Polar residues" evidence="1">
    <location>
        <begin position="157"/>
        <end position="166"/>
    </location>
</feature>
<dbReference type="EMBL" id="JAZHXJ010002822">
    <property type="protein sequence ID" value="KAL1836525.1"/>
    <property type="molecule type" value="Genomic_DNA"/>
</dbReference>
<proteinExistence type="predicted"/>
<dbReference type="Proteomes" id="UP001586593">
    <property type="component" value="Unassembled WGS sequence"/>
</dbReference>
<feature type="compositionally biased region" description="Basic and acidic residues" evidence="1">
    <location>
        <begin position="143"/>
        <end position="156"/>
    </location>
</feature>
<evidence type="ECO:0000256" key="1">
    <source>
        <dbReference type="SAM" id="MobiDB-lite"/>
    </source>
</evidence>
<gene>
    <name evidence="2" type="ORF">VTK73DRAFT_5038</name>
</gene>